<dbReference type="InterPro" id="IPR046670">
    <property type="entry name" value="DUF6540"/>
</dbReference>
<evidence type="ECO:0000256" key="1">
    <source>
        <dbReference type="SAM" id="MobiDB-lite"/>
    </source>
</evidence>
<comment type="caution">
    <text evidence="2">The sequence shown here is derived from an EMBL/GenBank/DDBJ whole genome shotgun (WGS) entry which is preliminary data.</text>
</comment>
<accession>A0A9W9TT43</accession>
<evidence type="ECO:0000313" key="2">
    <source>
        <dbReference type="EMBL" id="KAJ5240217.1"/>
    </source>
</evidence>
<gene>
    <name evidence="2" type="ORF">N7468_004836</name>
</gene>
<dbReference type="EMBL" id="JAPQKS010000003">
    <property type="protein sequence ID" value="KAJ5240217.1"/>
    <property type="molecule type" value="Genomic_DNA"/>
</dbReference>
<keyword evidence="3" id="KW-1185">Reference proteome</keyword>
<protein>
    <submittedName>
        <fullName evidence="2">Uncharacterized protein</fullName>
    </submittedName>
</protein>
<feature type="region of interest" description="Disordered" evidence="1">
    <location>
        <begin position="1"/>
        <end position="32"/>
    </location>
</feature>
<proteinExistence type="predicted"/>
<reference evidence="2" key="1">
    <citation type="submission" date="2022-11" db="EMBL/GenBank/DDBJ databases">
        <authorList>
            <person name="Petersen C."/>
        </authorList>
    </citation>
    <scope>NUCLEOTIDE SEQUENCE</scope>
    <source>
        <strain evidence="2">IBT 19713</strain>
    </source>
</reference>
<dbReference type="RefSeq" id="XP_058333136.1">
    <property type="nucleotide sequence ID" value="XM_058474133.1"/>
</dbReference>
<reference evidence="2" key="2">
    <citation type="journal article" date="2023" name="IMA Fungus">
        <title>Comparative genomic study of the Penicillium genus elucidates a diverse pangenome and 15 lateral gene transfer events.</title>
        <authorList>
            <person name="Petersen C."/>
            <person name="Sorensen T."/>
            <person name="Nielsen M.R."/>
            <person name="Sondergaard T.E."/>
            <person name="Sorensen J.L."/>
            <person name="Fitzpatrick D.A."/>
            <person name="Frisvad J.C."/>
            <person name="Nielsen K.L."/>
        </authorList>
    </citation>
    <scope>NUCLEOTIDE SEQUENCE</scope>
    <source>
        <strain evidence="2">IBT 19713</strain>
    </source>
</reference>
<dbReference type="AlphaFoldDB" id="A0A9W9TT43"/>
<dbReference type="GeneID" id="83201436"/>
<organism evidence="2 3">
    <name type="scientific">Penicillium chermesinum</name>
    <dbReference type="NCBI Taxonomy" id="63820"/>
    <lineage>
        <taxon>Eukaryota</taxon>
        <taxon>Fungi</taxon>
        <taxon>Dikarya</taxon>
        <taxon>Ascomycota</taxon>
        <taxon>Pezizomycotina</taxon>
        <taxon>Eurotiomycetes</taxon>
        <taxon>Eurotiomycetidae</taxon>
        <taxon>Eurotiales</taxon>
        <taxon>Aspergillaceae</taxon>
        <taxon>Penicillium</taxon>
    </lineage>
</organism>
<dbReference type="Proteomes" id="UP001150941">
    <property type="component" value="Unassembled WGS sequence"/>
</dbReference>
<name>A0A9W9TT43_9EURO</name>
<dbReference type="Pfam" id="PF20174">
    <property type="entry name" value="DUF6540"/>
    <property type="match status" value="1"/>
</dbReference>
<sequence>MKGDTVPAPREAPGATPRTTPSPRSHGGDRVFTPEFDTVAHDHLDPAKRYHTGIFVERDPEIGLGDLFNVTGDIIARAGMRFEVKEDYVPGADRYFHRTEQVGWIHKADYPRITRILEALPTPTKQQGLDFWSKDPAKRNISLLGRSRTEIFTGRAKNDGQS</sequence>
<dbReference type="OrthoDB" id="4135672at2759"/>
<evidence type="ECO:0000313" key="3">
    <source>
        <dbReference type="Proteomes" id="UP001150941"/>
    </source>
</evidence>